<sequence length="41" mass="4575">MRMAIPQANPSIYVTTGLGISFPFLVVLGVPIFYLASQWIY</sequence>
<evidence type="ECO:0000256" key="1">
    <source>
        <dbReference type="SAM" id="Phobius"/>
    </source>
</evidence>
<proteinExistence type="predicted"/>
<protein>
    <submittedName>
        <fullName evidence="2">Unannotated protein</fullName>
    </submittedName>
</protein>
<gene>
    <name evidence="2" type="ORF">UFOPK3992_00991</name>
</gene>
<dbReference type="AlphaFoldDB" id="A0A6J7PNK6"/>
<keyword evidence="1" id="KW-0472">Membrane</keyword>
<keyword evidence="1" id="KW-0812">Transmembrane</keyword>
<organism evidence="2">
    <name type="scientific">freshwater metagenome</name>
    <dbReference type="NCBI Taxonomy" id="449393"/>
    <lineage>
        <taxon>unclassified sequences</taxon>
        <taxon>metagenomes</taxon>
        <taxon>ecological metagenomes</taxon>
    </lineage>
</organism>
<name>A0A6J7PNK6_9ZZZZ</name>
<keyword evidence="1" id="KW-1133">Transmembrane helix</keyword>
<dbReference type="Pfam" id="PF05982">
    <property type="entry name" value="Sbt_1"/>
    <property type="match status" value="1"/>
</dbReference>
<feature type="transmembrane region" description="Helical" evidence="1">
    <location>
        <begin position="12"/>
        <end position="36"/>
    </location>
</feature>
<evidence type="ECO:0000313" key="2">
    <source>
        <dbReference type="EMBL" id="CAB5006075.1"/>
    </source>
</evidence>
<accession>A0A6J7PNK6</accession>
<reference evidence="2" key="1">
    <citation type="submission" date="2020-05" db="EMBL/GenBank/DDBJ databases">
        <authorList>
            <person name="Chiriac C."/>
            <person name="Salcher M."/>
            <person name="Ghai R."/>
            <person name="Kavagutti S V."/>
        </authorList>
    </citation>
    <scope>NUCLEOTIDE SEQUENCE</scope>
</reference>
<dbReference type="InterPro" id="IPR010293">
    <property type="entry name" value="Sbt_1"/>
</dbReference>
<dbReference type="EMBL" id="CAFBOZ010000129">
    <property type="protein sequence ID" value="CAB5006075.1"/>
    <property type="molecule type" value="Genomic_DNA"/>
</dbReference>